<keyword evidence="21" id="KW-1185">Reference proteome</keyword>
<dbReference type="InterPro" id="IPR045187">
    <property type="entry name" value="CcO_II"/>
</dbReference>
<dbReference type="Pfam" id="PF00034">
    <property type="entry name" value="Cytochrom_C"/>
    <property type="match status" value="1"/>
</dbReference>
<dbReference type="GO" id="GO:0005507">
    <property type="term" value="F:copper ion binding"/>
    <property type="evidence" value="ECO:0007669"/>
    <property type="project" value="InterPro"/>
</dbReference>
<evidence type="ECO:0000256" key="8">
    <source>
        <dbReference type="ARBA" id="ARBA00022723"/>
    </source>
</evidence>
<dbReference type="Pfam" id="PF00116">
    <property type="entry name" value="COX2"/>
    <property type="match status" value="1"/>
</dbReference>
<dbReference type="CDD" id="cd13919">
    <property type="entry name" value="CuRO_HCO_II_like_5"/>
    <property type="match status" value="1"/>
</dbReference>
<feature type="transmembrane region" description="Helical" evidence="17">
    <location>
        <begin position="39"/>
        <end position="62"/>
    </location>
</feature>
<feature type="transmembrane region" description="Helical" evidence="17">
    <location>
        <begin position="83"/>
        <end position="105"/>
    </location>
</feature>
<evidence type="ECO:0000313" key="20">
    <source>
        <dbReference type="EMBL" id="WIT13806.1"/>
    </source>
</evidence>
<keyword evidence="8 16" id="KW-0479">Metal-binding</keyword>
<dbReference type="GO" id="GO:0020037">
    <property type="term" value="F:heme binding"/>
    <property type="evidence" value="ECO:0007669"/>
    <property type="project" value="InterPro"/>
</dbReference>
<dbReference type="GO" id="GO:0016020">
    <property type="term" value="C:membrane"/>
    <property type="evidence" value="ECO:0007669"/>
    <property type="project" value="UniProtKB-SubCell"/>
</dbReference>
<dbReference type="InterPro" id="IPR036909">
    <property type="entry name" value="Cyt_c-like_dom_sf"/>
</dbReference>
<dbReference type="PROSITE" id="PS50857">
    <property type="entry name" value="COX2_CUA"/>
    <property type="match status" value="1"/>
</dbReference>
<dbReference type="PANTHER" id="PTHR22888:SF9">
    <property type="entry name" value="CYTOCHROME C OXIDASE SUBUNIT 2"/>
    <property type="match status" value="1"/>
</dbReference>
<evidence type="ECO:0000259" key="19">
    <source>
        <dbReference type="PROSITE" id="PS51007"/>
    </source>
</evidence>
<keyword evidence="12 16" id="KW-0408">Iron</keyword>
<dbReference type="EMBL" id="CP116346">
    <property type="protein sequence ID" value="WIT13806.1"/>
    <property type="molecule type" value="Genomic_DNA"/>
</dbReference>
<evidence type="ECO:0000313" key="21">
    <source>
        <dbReference type="Proteomes" id="UP001177769"/>
    </source>
</evidence>
<dbReference type="GO" id="GO:0042597">
    <property type="term" value="C:periplasmic space"/>
    <property type="evidence" value="ECO:0007669"/>
    <property type="project" value="UniProtKB-SubCell"/>
</dbReference>
<comment type="similarity">
    <text evidence="3">Belongs to the cytochrome c oxidase subunit 2 family.</text>
</comment>
<evidence type="ECO:0000256" key="13">
    <source>
        <dbReference type="ARBA" id="ARBA00023008"/>
    </source>
</evidence>
<evidence type="ECO:0000256" key="3">
    <source>
        <dbReference type="ARBA" id="ARBA00007866"/>
    </source>
</evidence>
<sequence length="364" mass="39680">MILALVLIIMVLGSLVFHFVNPWHAPALASNWLEMDRTLDITFAVTGLFFVVLNLLLVWLLVRFKHKPGQRAAYQPENHRLERWLIGITALGIIGLLAPGLLVYADYVRPPANAMLVEVLGKQWQWRYRFPGADGKFGSSDARFMTASNPYGLDPADPNGQDDVLVEGSELHLPLNQPMKFLLRSADVLHDFYMPPMRARLNMVPGTVTSFWFTPTEAGRYEALCAQLCGIGHANMRGSVVVEALPQFQSWLGGQARFSQPAAAAAVADTPAARGEALAKAKACVACHSVDGSAGVGPTWKGLYGKTETLADGSTHQVDAAFLRGEITDPQARVVKGFAPIMPKIELSSDEVNALVAYIESRGK</sequence>
<dbReference type="Gene3D" id="1.10.760.10">
    <property type="entry name" value="Cytochrome c-like domain"/>
    <property type="match status" value="1"/>
</dbReference>
<dbReference type="RefSeq" id="WP_285234926.1">
    <property type="nucleotide sequence ID" value="NZ_CP116346.1"/>
</dbReference>
<evidence type="ECO:0000256" key="5">
    <source>
        <dbReference type="ARBA" id="ARBA00022448"/>
    </source>
</evidence>
<dbReference type="SUPFAM" id="SSF46626">
    <property type="entry name" value="Cytochrome c"/>
    <property type="match status" value="1"/>
</dbReference>
<dbReference type="EC" id="7.1.1.9" evidence="4"/>
<dbReference type="InterPro" id="IPR036257">
    <property type="entry name" value="Cyt_c_oxidase_su2_TM_sf"/>
</dbReference>
<evidence type="ECO:0000256" key="15">
    <source>
        <dbReference type="ARBA" id="ARBA00047816"/>
    </source>
</evidence>
<protein>
    <recommendedName>
        <fullName evidence="4">cytochrome-c oxidase</fullName>
        <ecNumber evidence="4">7.1.1.9</ecNumber>
    </recommendedName>
</protein>
<keyword evidence="6 16" id="KW-0349">Heme</keyword>
<dbReference type="GO" id="GO:0042773">
    <property type="term" value="P:ATP synthesis coupled electron transport"/>
    <property type="evidence" value="ECO:0007669"/>
    <property type="project" value="TreeGrafter"/>
</dbReference>
<reference evidence="20" key="1">
    <citation type="submission" date="2023-01" db="EMBL/GenBank/DDBJ databases">
        <title>Whole genome sequence of Paucibacter sp. S2-9 isolated from pond sediment.</title>
        <authorList>
            <person name="Jung J.Y."/>
        </authorList>
    </citation>
    <scope>NUCLEOTIDE SEQUENCE</scope>
    <source>
        <strain evidence="20">S2-9</strain>
    </source>
</reference>
<organism evidence="20 21">
    <name type="scientific">Paucibacter sediminis</name>
    <dbReference type="NCBI Taxonomy" id="3019553"/>
    <lineage>
        <taxon>Bacteria</taxon>
        <taxon>Pseudomonadati</taxon>
        <taxon>Pseudomonadota</taxon>
        <taxon>Betaproteobacteria</taxon>
        <taxon>Burkholderiales</taxon>
        <taxon>Sphaerotilaceae</taxon>
        <taxon>Roseateles</taxon>
    </lineage>
</organism>
<evidence type="ECO:0000256" key="12">
    <source>
        <dbReference type="ARBA" id="ARBA00023004"/>
    </source>
</evidence>
<evidence type="ECO:0000259" key="18">
    <source>
        <dbReference type="PROSITE" id="PS50857"/>
    </source>
</evidence>
<dbReference type="InterPro" id="IPR009056">
    <property type="entry name" value="Cyt_c-like_dom"/>
</dbReference>
<name>A0AA95SRY4_9BURK</name>
<dbReference type="KEGG" id="pais:PFX98_09335"/>
<dbReference type="PROSITE" id="PS00078">
    <property type="entry name" value="COX2"/>
    <property type="match status" value="1"/>
</dbReference>
<evidence type="ECO:0000256" key="11">
    <source>
        <dbReference type="ARBA" id="ARBA00022989"/>
    </source>
</evidence>
<keyword evidence="5" id="KW-0813">Transport</keyword>
<dbReference type="AlphaFoldDB" id="A0AA95SRY4"/>
<dbReference type="Proteomes" id="UP001177769">
    <property type="component" value="Chromosome"/>
</dbReference>
<dbReference type="Gene3D" id="2.60.40.420">
    <property type="entry name" value="Cupredoxins - blue copper proteins"/>
    <property type="match status" value="1"/>
</dbReference>
<keyword evidence="11 17" id="KW-1133">Transmembrane helix</keyword>
<feature type="domain" description="Cytochrome c" evidence="19">
    <location>
        <begin position="270"/>
        <end position="363"/>
    </location>
</feature>
<dbReference type="InterPro" id="IPR008972">
    <property type="entry name" value="Cupredoxin"/>
</dbReference>
<keyword evidence="13" id="KW-0186">Copper</keyword>
<accession>A0AA95SRY4</accession>
<evidence type="ECO:0000256" key="9">
    <source>
        <dbReference type="ARBA" id="ARBA00022967"/>
    </source>
</evidence>
<feature type="domain" description="Cytochrome oxidase subunit II copper A binding" evidence="18">
    <location>
        <begin position="112"/>
        <end position="254"/>
    </location>
</feature>
<evidence type="ECO:0000256" key="4">
    <source>
        <dbReference type="ARBA" id="ARBA00012949"/>
    </source>
</evidence>
<keyword evidence="7 17" id="KW-0812">Transmembrane</keyword>
<evidence type="ECO:0000256" key="14">
    <source>
        <dbReference type="ARBA" id="ARBA00023136"/>
    </source>
</evidence>
<proteinExistence type="inferred from homology"/>
<dbReference type="InterPro" id="IPR002429">
    <property type="entry name" value="CcO_II-like_C"/>
</dbReference>
<dbReference type="Gene3D" id="1.10.287.90">
    <property type="match status" value="1"/>
</dbReference>
<evidence type="ECO:0000256" key="1">
    <source>
        <dbReference type="ARBA" id="ARBA00004141"/>
    </source>
</evidence>
<evidence type="ECO:0000256" key="2">
    <source>
        <dbReference type="ARBA" id="ARBA00004418"/>
    </source>
</evidence>
<evidence type="ECO:0000256" key="16">
    <source>
        <dbReference type="PROSITE-ProRule" id="PRU00433"/>
    </source>
</evidence>
<evidence type="ECO:0000256" key="17">
    <source>
        <dbReference type="SAM" id="Phobius"/>
    </source>
</evidence>
<dbReference type="SUPFAM" id="SSF49503">
    <property type="entry name" value="Cupredoxins"/>
    <property type="match status" value="1"/>
</dbReference>
<gene>
    <name evidence="20" type="ORF">PFX98_09335</name>
</gene>
<keyword evidence="10" id="KW-0249">Electron transport</keyword>
<comment type="subcellular location">
    <subcellularLocation>
        <location evidence="1">Membrane</location>
        <topology evidence="1">Multi-pass membrane protein</topology>
    </subcellularLocation>
    <subcellularLocation>
        <location evidence="2">Periplasm</location>
    </subcellularLocation>
</comment>
<evidence type="ECO:0000256" key="7">
    <source>
        <dbReference type="ARBA" id="ARBA00022692"/>
    </source>
</evidence>
<evidence type="ECO:0000256" key="6">
    <source>
        <dbReference type="ARBA" id="ARBA00022617"/>
    </source>
</evidence>
<dbReference type="InterPro" id="IPR001505">
    <property type="entry name" value="Copper_CuA"/>
</dbReference>
<comment type="catalytic activity">
    <reaction evidence="15">
        <text>4 Fe(II)-[cytochrome c] + O2 + 8 H(+)(in) = 4 Fe(III)-[cytochrome c] + 2 H2O + 4 H(+)(out)</text>
        <dbReference type="Rhea" id="RHEA:11436"/>
        <dbReference type="Rhea" id="RHEA-COMP:10350"/>
        <dbReference type="Rhea" id="RHEA-COMP:14399"/>
        <dbReference type="ChEBI" id="CHEBI:15377"/>
        <dbReference type="ChEBI" id="CHEBI:15378"/>
        <dbReference type="ChEBI" id="CHEBI:15379"/>
        <dbReference type="ChEBI" id="CHEBI:29033"/>
        <dbReference type="ChEBI" id="CHEBI:29034"/>
        <dbReference type="EC" id="7.1.1.9"/>
    </reaction>
</comment>
<keyword evidence="14 17" id="KW-0472">Membrane</keyword>
<dbReference type="GO" id="GO:0004129">
    <property type="term" value="F:cytochrome-c oxidase activity"/>
    <property type="evidence" value="ECO:0007669"/>
    <property type="project" value="UniProtKB-EC"/>
</dbReference>
<dbReference type="PANTHER" id="PTHR22888">
    <property type="entry name" value="CYTOCHROME C OXIDASE, SUBUNIT II"/>
    <property type="match status" value="1"/>
</dbReference>
<dbReference type="PRINTS" id="PR01166">
    <property type="entry name" value="CYCOXIDASEII"/>
</dbReference>
<dbReference type="PROSITE" id="PS51007">
    <property type="entry name" value="CYTC"/>
    <property type="match status" value="1"/>
</dbReference>
<keyword evidence="9" id="KW-1278">Translocase</keyword>
<evidence type="ECO:0000256" key="10">
    <source>
        <dbReference type="ARBA" id="ARBA00022982"/>
    </source>
</evidence>